<organism evidence="1 2">
    <name type="scientific">Dreissena polymorpha</name>
    <name type="common">Zebra mussel</name>
    <name type="synonym">Mytilus polymorpha</name>
    <dbReference type="NCBI Taxonomy" id="45954"/>
    <lineage>
        <taxon>Eukaryota</taxon>
        <taxon>Metazoa</taxon>
        <taxon>Spiralia</taxon>
        <taxon>Lophotrochozoa</taxon>
        <taxon>Mollusca</taxon>
        <taxon>Bivalvia</taxon>
        <taxon>Autobranchia</taxon>
        <taxon>Heteroconchia</taxon>
        <taxon>Euheterodonta</taxon>
        <taxon>Imparidentia</taxon>
        <taxon>Neoheterodontei</taxon>
        <taxon>Myida</taxon>
        <taxon>Dreissenoidea</taxon>
        <taxon>Dreissenidae</taxon>
        <taxon>Dreissena</taxon>
    </lineage>
</organism>
<name>A0A9D4QLB7_DREPO</name>
<evidence type="ECO:0000313" key="2">
    <source>
        <dbReference type="Proteomes" id="UP000828390"/>
    </source>
</evidence>
<reference evidence="1" key="1">
    <citation type="journal article" date="2019" name="bioRxiv">
        <title>The Genome of the Zebra Mussel, Dreissena polymorpha: A Resource for Invasive Species Research.</title>
        <authorList>
            <person name="McCartney M.A."/>
            <person name="Auch B."/>
            <person name="Kono T."/>
            <person name="Mallez S."/>
            <person name="Zhang Y."/>
            <person name="Obille A."/>
            <person name="Becker A."/>
            <person name="Abrahante J.E."/>
            <person name="Garbe J."/>
            <person name="Badalamenti J.P."/>
            <person name="Herman A."/>
            <person name="Mangelson H."/>
            <person name="Liachko I."/>
            <person name="Sullivan S."/>
            <person name="Sone E.D."/>
            <person name="Koren S."/>
            <person name="Silverstein K.A.T."/>
            <person name="Beckman K.B."/>
            <person name="Gohl D.M."/>
        </authorList>
    </citation>
    <scope>NUCLEOTIDE SEQUENCE</scope>
    <source>
        <strain evidence="1">Duluth1</strain>
        <tissue evidence="1">Whole animal</tissue>
    </source>
</reference>
<evidence type="ECO:0000313" key="1">
    <source>
        <dbReference type="EMBL" id="KAH3834422.1"/>
    </source>
</evidence>
<sequence length="118" mass="13414">MVRTIIFCSYLLTISAPISKLLPVYMALNGQGSFPHMAKVKLSIVKPHLSGMVQEYQRETSPVWYGTRIPGRNSTCEVWYKNTRIKPHLSSMVQEYQEETPPVRYDTRIPGGNPTCPV</sequence>
<gene>
    <name evidence="1" type="ORF">DPMN_107747</name>
</gene>
<proteinExistence type="predicted"/>
<comment type="caution">
    <text evidence="1">The sequence shown here is derived from an EMBL/GenBank/DDBJ whole genome shotgun (WGS) entry which is preliminary data.</text>
</comment>
<accession>A0A9D4QLB7</accession>
<dbReference type="EMBL" id="JAIWYP010000004">
    <property type="protein sequence ID" value="KAH3834422.1"/>
    <property type="molecule type" value="Genomic_DNA"/>
</dbReference>
<reference evidence="1" key="2">
    <citation type="submission" date="2020-11" db="EMBL/GenBank/DDBJ databases">
        <authorList>
            <person name="McCartney M.A."/>
            <person name="Auch B."/>
            <person name="Kono T."/>
            <person name="Mallez S."/>
            <person name="Becker A."/>
            <person name="Gohl D.M."/>
            <person name="Silverstein K.A.T."/>
            <person name="Koren S."/>
            <person name="Bechman K.B."/>
            <person name="Herman A."/>
            <person name="Abrahante J.E."/>
            <person name="Garbe J."/>
        </authorList>
    </citation>
    <scope>NUCLEOTIDE SEQUENCE</scope>
    <source>
        <strain evidence="1">Duluth1</strain>
        <tissue evidence="1">Whole animal</tissue>
    </source>
</reference>
<dbReference type="AlphaFoldDB" id="A0A9D4QLB7"/>
<keyword evidence="2" id="KW-1185">Reference proteome</keyword>
<dbReference type="Proteomes" id="UP000828390">
    <property type="component" value="Unassembled WGS sequence"/>
</dbReference>
<protein>
    <submittedName>
        <fullName evidence="1">Uncharacterized protein</fullName>
    </submittedName>
</protein>